<dbReference type="Gene3D" id="1.20.1250.20">
    <property type="entry name" value="MFS general substrate transporter like domains"/>
    <property type="match status" value="1"/>
</dbReference>
<keyword evidence="3" id="KW-1003">Cell membrane</keyword>
<evidence type="ECO:0000256" key="4">
    <source>
        <dbReference type="ARBA" id="ARBA00022692"/>
    </source>
</evidence>
<accession>A0ABW6WTG4</accession>
<evidence type="ECO:0000256" key="7">
    <source>
        <dbReference type="SAM" id="Phobius"/>
    </source>
</evidence>
<comment type="subcellular location">
    <subcellularLocation>
        <location evidence="1">Cell membrane</location>
        <topology evidence="1">Multi-pass membrane protein</topology>
    </subcellularLocation>
</comment>
<protein>
    <submittedName>
        <fullName evidence="9">MFS transporter</fullName>
    </submittedName>
</protein>
<keyword evidence="4 7" id="KW-0812">Transmembrane</keyword>
<dbReference type="RefSeq" id="WP_020514394.1">
    <property type="nucleotide sequence ID" value="NZ_JBIAZU010000008.1"/>
</dbReference>
<dbReference type="SUPFAM" id="SSF103473">
    <property type="entry name" value="MFS general substrate transporter"/>
    <property type="match status" value="1"/>
</dbReference>
<evidence type="ECO:0000256" key="2">
    <source>
        <dbReference type="ARBA" id="ARBA00022448"/>
    </source>
</evidence>
<evidence type="ECO:0000313" key="9">
    <source>
        <dbReference type="EMBL" id="MFF5296569.1"/>
    </source>
</evidence>
<organism evidence="9 10">
    <name type="scientific">Paractinoplanes globisporus</name>
    <dbReference type="NCBI Taxonomy" id="113565"/>
    <lineage>
        <taxon>Bacteria</taxon>
        <taxon>Bacillati</taxon>
        <taxon>Actinomycetota</taxon>
        <taxon>Actinomycetes</taxon>
        <taxon>Micromonosporales</taxon>
        <taxon>Micromonosporaceae</taxon>
        <taxon>Paractinoplanes</taxon>
    </lineage>
</organism>
<feature type="transmembrane region" description="Helical" evidence="7">
    <location>
        <begin position="42"/>
        <end position="61"/>
    </location>
</feature>
<evidence type="ECO:0000256" key="5">
    <source>
        <dbReference type="ARBA" id="ARBA00022989"/>
    </source>
</evidence>
<feature type="transmembrane region" description="Helical" evidence="7">
    <location>
        <begin position="9"/>
        <end position="30"/>
    </location>
</feature>
<dbReference type="Proteomes" id="UP001602245">
    <property type="component" value="Unassembled WGS sequence"/>
</dbReference>
<comment type="caution">
    <text evidence="9">The sequence shown here is derived from an EMBL/GenBank/DDBJ whole genome shotgun (WGS) entry which is preliminary data.</text>
</comment>
<evidence type="ECO:0000256" key="1">
    <source>
        <dbReference type="ARBA" id="ARBA00004651"/>
    </source>
</evidence>
<dbReference type="Pfam" id="PF07690">
    <property type="entry name" value="MFS_1"/>
    <property type="match status" value="1"/>
</dbReference>
<reference evidence="9 10" key="1">
    <citation type="submission" date="2024-10" db="EMBL/GenBank/DDBJ databases">
        <title>The Natural Products Discovery Center: Release of the First 8490 Sequenced Strains for Exploring Actinobacteria Biosynthetic Diversity.</title>
        <authorList>
            <person name="Kalkreuter E."/>
            <person name="Kautsar S.A."/>
            <person name="Yang D."/>
            <person name="Bader C.D."/>
            <person name="Teijaro C.N."/>
            <person name="Fluegel L."/>
            <person name="Davis C.M."/>
            <person name="Simpson J.R."/>
            <person name="Lauterbach L."/>
            <person name="Steele A.D."/>
            <person name="Gui C."/>
            <person name="Meng S."/>
            <person name="Li G."/>
            <person name="Viehrig K."/>
            <person name="Ye F."/>
            <person name="Su P."/>
            <person name="Kiefer A.F."/>
            <person name="Nichols A."/>
            <person name="Cepeda A.J."/>
            <person name="Yan W."/>
            <person name="Fan B."/>
            <person name="Jiang Y."/>
            <person name="Adhikari A."/>
            <person name="Zheng C.-J."/>
            <person name="Schuster L."/>
            <person name="Cowan T.M."/>
            <person name="Smanski M.J."/>
            <person name="Chevrette M.G."/>
            <person name="De Carvalho L.P.S."/>
            <person name="Shen B."/>
        </authorList>
    </citation>
    <scope>NUCLEOTIDE SEQUENCE [LARGE SCALE GENOMIC DNA]</scope>
    <source>
        <strain evidence="9 10">NPDC000087</strain>
    </source>
</reference>
<gene>
    <name evidence="9" type="ORF">ACFY35_44640</name>
</gene>
<dbReference type="InterPro" id="IPR036259">
    <property type="entry name" value="MFS_trans_sf"/>
</dbReference>
<dbReference type="PANTHER" id="PTHR23517">
    <property type="entry name" value="RESISTANCE PROTEIN MDTM, PUTATIVE-RELATED-RELATED"/>
    <property type="match status" value="1"/>
</dbReference>
<keyword evidence="5 7" id="KW-1133">Transmembrane helix</keyword>
<feature type="domain" description="Major facilitator superfamily (MFS) profile" evidence="8">
    <location>
        <begin position="5"/>
        <end position="390"/>
    </location>
</feature>
<keyword evidence="10" id="KW-1185">Reference proteome</keyword>
<dbReference type="InterPro" id="IPR011701">
    <property type="entry name" value="MFS"/>
</dbReference>
<keyword evidence="6 7" id="KW-0472">Membrane</keyword>
<proteinExistence type="predicted"/>
<evidence type="ECO:0000256" key="6">
    <source>
        <dbReference type="ARBA" id="ARBA00023136"/>
    </source>
</evidence>
<feature type="transmembrane region" description="Helical" evidence="7">
    <location>
        <begin position="238"/>
        <end position="259"/>
    </location>
</feature>
<feature type="transmembrane region" description="Helical" evidence="7">
    <location>
        <begin position="137"/>
        <end position="155"/>
    </location>
</feature>
<dbReference type="EMBL" id="JBIAZU010000008">
    <property type="protein sequence ID" value="MFF5296569.1"/>
    <property type="molecule type" value="Genomic_DNA"/>
</dbReference>
<feature type="transmembrane region" description="Helical" evidence="7">
    <location>
        <begin position="271"/>
        <end position="290"/>
    </location>
</feature>
<name>A0ABW6WTG4_9ACTN</name>
<feature type="transmembrane region" description="Helical" evidence="7">
    <location>
        <begin position="349"/>
        <end position="382"/>
    </location>
</feature>
<evidence type="ECO:0000256" key="3">
    <source>
        <dbReference type="ARBA" id="ARBA00022475"/>
    </source>
</evidence>
<dbReference type="InterPro" id="IPR050171">
    <property type="entry name" value="MFS_Transporters"/>
</dbReference>
<feature type="transmembrane region" description="Helical" evidence="7">
    <location>
        <begin position="205"/>
        <end position="226"/>
    </location>
</feature>
<feature type="transmembrane region" description="Helical" evidence="7">
    <location>
        <begin position="302"/>
        <end position="328"/>
    </location>
</feature>
<dbReference type="PROSITE" id="PS50850">
    <property type="entry name" value="MFS"/>
    <property type="match status" value="1"/>
</dbReference>
<sequence>MAQDSVRRLIGAGFIDYLGGGLFLAFSAVYFTQVVGLTAPQVGLGLGLSGLVALVVVVPLGQLADRVGVRRALVVAHLVRAAATLGYATAGGWWSALPAMIVVTVADQSVAAWTQALVAELTSGAERVRVMAKYRTAVNVAISVAGPLGGLAVGLRSPSALRWLLAIAAFAYVLVATLLASMRLAPLRRPEHRRRRLAAFRDRRLVRLAAIDTVLQLWTPVLNLGFPLWLTGHTDAGIGWTGLLYGLATVLCVLLQWPIARLTATVGRARAGQAAAGLALAAACAVFAAAAHTRGHLTPSTFAVAVTLLTLGELLAVAAAWTLSYALAPRDHRAEFLSAFAMGRAVSRYVLGPVLVTAALATIGVWTWALLAALFLIAALAATTVKIEPAPVHAV</sequence>
<dbReference type="PANTHER" id="PTHR23517:SF2">
    <property type="entry name" value="MULTIDRUG RESISTANCE PROTEIN MDTH"/>
    <property type="match status" value="1"/>
</dbReference>
<feature type="transmembrane region" description="Helical" evidence="7">
    <location>
        <begin position="161"/>
        <end position="184"/>
    </location>
</feature>
<evidence type="ECO:0000313" key="10">
    <source>
        <dbReference type="Proteomes" id="UP001602245"/>
    </source>
</evidence>
<evidence type="ECO:0000259" key="8">
    <source>
        <dbReference type="PROSITE" id="PS50850"/>
    </source>
</evidence>
<dbReference type="InterPro" id="IPR020846">
    <property type="entry name" value="MFS_dom"/>
</dbReference>
<keyword evidence="2" id="KW-0813">Transport</keyword>